<feature type="transmembrane region" description="Helical" evidence="2">
    <location>
        <begin position="133"/>
        <end position="153"/>
    </location>
</feature>
<dbReference type="EMBL" id="WIUZ02000014">
    <property type="protein sequence ID" value="KAF9781383.1"/>
    <property type="molecule type" value="Genomic_DNA"/>
</dbReference>
<feature type="transmembrane region" description="Helical" evidence="2">
    <location>
        <begin position="316"/>
        <end position="336"/>
    </location>
</feature>
<reference evidence="3" key="2">
    <citation type="submission" date="2020-11" db="EMBL/GenBank/DDBJ databases">
        <authorList>
            <consortium name="DOE Joint Genome Institute"/>
            <person name="Kuo A."/>
            <person name="Miyauchi S."/>
            <person name="Kiss E."/>
            <person name="Drula E."/>
            <person name="Kohler A."/>
            <person name="Sanchez-Garcia M."/>
            <person name="Andreopoulos B."/>
            <person name="Barry K.W."/>
            <person name="Bonito G."/>
            <person name="Buee M."/>
            <person name="Carver A."/>
            <person name="Chen C."/>
            <person name="Cichocki N."/>
            <person name="Clum A."/>
            <person name="Culley D."/>
            <person name="Crous P.W."/>
            <person name="Fauchery L."/>
            <person name="Girlanda M."/>
            <person name="Hayes R."/>
            <person name="Keri Z."/>
            <person name="Labutti K."/>
            <person name="Lipzen A."/>
            <person name="Lombard V."/>
            <person name="Magnuson J."/>
            <person name="Maillard F."/>
            <person name="Morin E."/>
            <person name="Murat C."/>
            <person name="Nolan M."/>
            <person name="Ohm R."/>
            <person name="Pangilinan J."/>
            <person name="Pereira M."/>
            <person name="Perotto S."/>
            <person name="Peter M."/>
            <person name="Riley R."/>
            <person name="Sitrit Y."/>
            <person name="Stielow B."/>
            <person name="Szollosi G."/>
            <person name="Zifcakova L."/>
            <person name="Stursova M."/>
            <person name="Spatafora J.W."/>
            <person name="Tedersoo L."/>
            <person name="Vaario L.-M."/>
            <person name="Yamada A."/>
            <person name="Yan M."/>
            <person name="Wang P."/>
            <person name="Xu J."/>
            <person name="Bruns T."/>
            <person name="Baldrian P."/>
            <person name="Vilgalys R."/>
            <person name="Henrissat B."/>
            <person name="Grigoriev I.V."/>
            <person name="Hibbett D."/>
            <person name="Nagy L.G."/>
            <person name="Martin F.M."/>
        </authorList>
    </citation>
    <scope>NUCLEOTIDE SEQUENCE</scope>
    <source>
        <strain evidence="3">UH-Tt-Lm1</strain>
    </source>
</reference>
<evidence type="ECO:0000313" key="4">
    <source>
        <dbReference type="Proteomes" id="UP000736335"/>
    </source>
</evidence>
<accession>A0A9P6H886</accession>
<comment type="caution">
    <text evidence="3">The sequence shown here is derived from an EMBL/GenBank/DDBJ whole genome shotgun (WGS) entry which is preliminary data.</text>
</comment>
<sequence length="427" mass="47636">MSSNDQLPITYPPDISCFAEGFWDPDAFRRNNCSVSTNMVNYLNLTADVKQYVTVYCLNPPADDICPFGFCPNPDIAGPLVRIANYVTGFCLAILIFYSSKRVKAAFWSQALITYSLLITCGVSLLRGELTRYHSIILISLVCSPVNVYFAGYSIRAFWSTHRLEPVLGKKQYGRRAMVFLSVAVWVAILVYAYLPQSHTKFAQDTCRGSSAAEAVFLLAPIVIVIAAASQGPTGIFLAFLFLLVPILIVVSWTIAIVRKRKEIWPPGEPYRPKFGKVWRTVTTNYPFLQFWSVVAIPTVYWIGVVEVGTAGSQDVAFSLTFGQVLAVFMAVPPLIEVTHSAPQLWRWFINLPWIRFITGRRAPKIPGAEEMGTVETEYIDWQKKEKKGTADSQTSFVAEEPRLGIVQQTDDSNGASEYGQFSGSRP</sequence>
<feature type="transmembrane region" description="Helical" evidence="2">
    <location>
        <begin position="106"/>
        <end position="126"/>
    </location>
</feature>
<gene>
    <name evidence="3" type="ORF">BJ322DRAFT_1112078</name>
</gene>
<dbReference type="AlphaFoldDB" id="A0A9P6H886"/>
<keyword evidence="2" id="KW-1133">Transmembrane helix</keyword>
<feature type="transmembrane region" description="Helical" evidence="2">
    <location>
        <begin position="173"/>
        <end position="195"/>
    </location>
</feature>
<dbReference type="Proteomes" id="UP000736335">
    <property type="component" value="Unassembled WGS sequence"/>
</dbReference>
<name>A0A9P6H886_9AGAM</name>
<keyword evidence="2" id="KW-0472">Membrane</keyword>
<keyword evidence="4" id="KW-1185">Reference proteome</keyword>
<protein>
    <submittedName>
        <fullName evidence="3">Uncharacterized protein</fullName>
    </submittedName>
</protein>
<evidence type="ECO:0000256" key="2">
    <source>
        <dbReference type="SAM" id="Phobius"/>
    </source>
</evidence>
<evidence type="ECO:0000256" key="1">
    <source>
        <dbReference type="SAM" id="MobiDB-lite"/>
    </source>
</evidence>
<keyword evidence="2" id="KW-0812">Transmembrane</keyword>
<organism evidence="3 4">
    <name type="scientific">Thelephora terrestris</name>
    <dbReference type="NCBI Taxonomy" id="56493"/>
    <lineage>
        <taxon>Eukaryota</taxon>
        <taxon>Fungi</taxon>
        <taxon>Dikarya</taxon>
        <taxon>Basidiomycota</taxon>
        <taxon>Agaricomycotina</taxon>
        <taxon>Agaricomycetes</taxon>
        <taxon>Thelephorales</taxon>
        <taxon>Thelephoraceae</taxon>
        <taxon>Thelephora</taxon>
    </lineage>
</organism>
<dbReference type="OrthoDB" id="3234297at2759"/>
<feature type="region of interest" description="Disordered" evidence="1">
    <location>
        <begin position="384"/>
        <end position="427"/>
    </location>
</feature>
<feature type="transmembrane region" description="Helical" evidence="2">
    <location>
        <begin position="207"/>
        <end position="229"/>
    </location>
</feature>
<feature type="compositionally biased region" description="Polar residues" evidence="1">
    <location>
        <begin position="407"/>
        <end position="427"/>
    </location>
</feature>
<evidence type="ECO:0000313" key="3">
    <source>
        <dbReference type="EMBL" id="KAF9781383.1"/>
    </source>
</evidence>
<feature type="transmembrane region" description="Helical" evidence="2">
    <location>
        <begin position="83"/>
        <end position="100"/>
    </location>
</feature>
<reference evidence="3" key="1">
    <citation type="journal article" date="2020" name="Nat. Commun.">
        <title>Large-scale genome sequencing of mycorrhizal fungi provides insights into the early evolution of symbiotic traits.</title>
        <authorList>
            <person name="Miyauchi S."/>
            <person name="Kiss E."/>
            <person name="Kuo A."/>
            <person name="Drula E."/>
            <person name="Kohler A."/>
            <person name="Sanchez-Garcia M."/>
            <person name="Morin E."/>
            <person name="Andreopoulos B."/>
            <person name="Barry K.W."/>
            <person name="Bonito G."/>
            <person name="Buee M."/>
            <person name="Carver A."/>
            <person name="Chen C."/>
            <person name="Cichocki N."/>
            <person name="Clum A."/>
            <person name="Culley D."/>
            <person name="Crous P.W."/>
            <person name="Fauchery L."/>
            <person name="Girlanda M."/>
            <person name="Hayes R.D."/>
            <person name="Keri Z."/>
            <person name="LaButti K."/>
            <person name="Lipzen A."/>
            <person name="Lombard V."/>
            <person name="Magnuson J."/>
            <person name="Maillard F."/>
            <person name="Murat C."/>
            <person name="Nolan M."/>
            <person name="Ohm R.A."/>
            <person name="Pangilinan J."/>
            <person name="Pereira M.F."/>
            <person name="Perotto S."/>
            <person name="Peter M."/>
            <person name="Pfister S."/>
            <person name="Riley R."/>
            <person name="Sitrit Y."/>
            <person name="Stielow J.B."/>
            <person name="Szollosi G."/>
            <person name="Zifcakova L."/>
            <person name="Stursova M."/>
            <person name="Spatafora J.W."/>
            <person name="Tedersoo L."/>
            <person name="Vaario L.M."/>
            <person name="Yamada A."/>
            <person name="Yan M."/>
            <person name="Wang P."/>
            <person name="Xu J."/>
            <person name="Bruns T."/>
            <person name="Baldrian P."/>
            <person name="Vilgalys R."/>
            <person name="Dunand C."/>
            <person name="Henrissat B."/>
            <person name="Grigoriev I.V."/>
            <person name="Hibbett D."/>
            <person name="Nagy L.G."/>
            <person name="Martin F.M."/>
        </authorList>
    </citation>
    <scope>NUCLEOTIDE SEQUENCE</scope>
    <source>
        <strain evidence="3">UH-Tt-Lm1</strain>
    </source>
</reference>
<proteinExistence type="predicted"/>
<feature type="transmembrane region" description="Helical" evidence="2">
    <location>
        <begin position="235"/>
        <end position="258"/>
    </location>
</feature>
<feature type="transmembrane region" description="Helical" evidence="2">
    <location>
        <begin position="278"/>
        <end position="304"/>
    </location>
</feature>